<accession>A0A645JLQ3</accession>
<reference evidence="1" key="1">
    <citation type="submission" date="2019-08" db="EMBL/GenBank/DDBJ databases">
        <authorList>
            <person name="Kucharzyk K."/>
            <person name="Murdoch R.W."/>
            <person name="Higgins S."/>
            <person name="Loffler F."/>
        </authorList>
    </citation>
    <scope>NUCLEOTIDE SEQUENCE</scope>
</reference>
<name>A0A645JLQ3_9ZZZZ</name>
<protein>
    <submittedName>
        <fullName evidence="1">Uncharacterized protein</fullName>
    </submittedName>
</protein>
<gene>
    <name evidence="1" type="ORF">SDC9_212306</name>
</gene>
<comment type="caution">
    <text evidence="1">The sequence shown here is derived from an EMBL/GenBank/DDBJ whole genome shotgun (WGS) entry which is preliminary data.</text>
</comment>
<evidence type="ECO:0000313" key="1">
    <source>
        <dbReference type="EMBL" id="MPN64531.1"/>
    </source>
</evidence>
<sequence>MERMASNTAVNGVDSDKIADLFKKFDDKRIFCSSQDIPDEAAVKSKQFDRVGRIQIVGHFVKGYIILTAAFRSAVCNDAG</sequence>
<dbReference type="EMBL" id="VSSQ01145555">
    <property type="protein sequence ID" value="MPN64531.1"/>
    <property type="molecule type" value="Genomic_DNA"/>
</dbReference>
<dbReference type="AlphaFoldDB" id="A0A645JLQ3"/>
<organism evidence="1">
    <name type="scientific">bioreactor metagenome</name>
    <dbReference type="NCBI Taxonomy" id="1076179"/>
    <lineage>
        <taxon>unclassified sequences</taxon>
        <taxon>metagenomes</taxon>
        <taxon>ecological metagenomes</taxon>
    </lineage>
</organism>
<proteinExistence type="predicted"/>